<gene>
    <name evidence="2" type="ordered locus">Saro_1420</name>
</gene>
<dbReference type="AlphaFoldDB" id="Q2G8F9"/>
<keyword evidence="2" id="KW-0503">Monooxygenase</keyword>
<dbReference type="GO" id="GO:0004497">
    <property type="term" value="F:monooxygenase activity"/>
    <property type="evidence" value="ECO:0007669"/>
    <property type="project" value="UniProtKB-KW"/>
</dbReference>
<dbReference type="InterPro" id="IPR007138">
    <property type="entry name" value="ABM_dom"/>
</dbReference>
<organism evidence="2 3">
    <name type="scientific">Novosphingobium aromaticivorans (strain ATCC 700278 / DSM 12444 / CCUG 56034 / CIP 105152 / NBRC 16084 / F199)</name>
    <dbReference type="NCBI Taxonomy" id="279238"/>
    <lineage>
        <taxon>Bacteria</taxon>
        <taxon>Pseudomonadati</taxon>
        <taxon>Pseudomonadota</taxon>
        <taxon>Alphaproteobacteria</taxon>
        <taxon>Sphingomonadales</taxon>
        <taxon>Sphingomonadaceae</taxon>
        <taxon>Novosphingobium</taxon>
    </lineage>
</organism>
<keyword evidence="2" id="KW-0560">Oxidoreductase</keyword>
<feature type="domain" description="ABM" evidence="1">
    <location>
        <begin position="3"/>
        <end position="93"/>
    </location>
</feature>
<reference evidence="3" key="1">
    <citation type="submission" date="2006-01" db="EMBL/GenBank/DDBJ databases">
        <title>Complete sequence of Novosphingobium aromaticivorans DSM 12444.</title>
        <authorList>
            <consortium name="US DOE Joint Genome Institute"/>
            <person name="Copeland A."/>
            <person name="Lucas S."/>
            <person name="Lapidus A."/>
            <person name="Barry K."/>
            <person name="Detter J.C."/>
            <person name="Glavina T."/>
            <person name="Hammon N."/>
            <person name="Israni S."/>
            <person name="Pitluck S."/>
            <person name="Chain P."/>
            <person name="Malfatti S."/>
            <person name="Shin M."/>
            <person name="Vergez L."/>
            <person name="Schmutz J."/>
            <person name="Larimer F."/>
            <person name="Land M."/>
            <person name="Kyrpides N."/>
            <person name="Ivanova N."/>
            <person name="Fredrickson J."/>
            <person name="Balkwill D."/>
            <person name="Romine M.F."/>
            <person name="Richardson P."/>
        </authorList>
    </citation>
    <scope>NUCLEOTIDE SEQUENCE [LARGE SCALE GENOMIC DNA]</scope>
    <source>
        <strain evidence="3">ATCC 700278 / DSM 12444 / CCUG 56034 / CIP 105152 / NBRC 16084 / F199</strain>
    </source>
</reference>
<evidence type="ECO:0000313" key="3">
    <source>
        <dbReference type="Proteomes" id="UP000009134"/>
    </source>
</evidence>
<keyword evidence="3" id="KW-1185">Reference proteome</keyword>
<sequence>MTIARVYRMTAAAGKEQALADALVAFIPVVSAVPGCSGAEALRDCDAAGRFLFIEKWTSIDAHKAAGSHLPKDALAGVMGALGAPPEGSYEEYLA</sequence>
<dbReference type="RefSeq" id="WP_011445078.1">
    <property type="nucleotide sequence ID" value="NC_007794.1"/>
</dbReference>
<dbReference type="SUPFAM" id="SSF54909">
    <property type="entry name" value="Dimeric alpha+beta barrel"/>
    <property type="match status" value="1"/>
</dbReference>
<dbReference type="HOGENOM" id="CLU_183824_0_0_5"/>
<dbReference type="STRING" id="279238.Saro_1420"/>
<evidence type="ECO:0000259" key="1">
    <source>
        <dbReference type="PROSITE" id="PS51725"/>
    </source>
</evidence>
<evidence type="ECO:0000313" key="2">
    <source>
        <dbReference type="EMBL" id="ABD25864.1"/>
    </source>
</evidence>
<protein>
    <submittedName>
        <fullName evidence="2">Antibiotic biosynthesis monooxygenase</fullName>
    </submittedName>
</protein>
<dbReference type="Gene3D" id="3.30.70.100">
    <property type="match status" value="1"/>
</dbReference>
<dbReference type="eggNOG" id="COG1359">
    <property type="taxonomic scope" value="Bacteria"/>
</dbReference>
<dbReference type="DNASU" id="3916084"/>
<dbReference type="InterPro" id="IPR011008">
    <property type="entry name" value="Dimeric_a/b-barrel"/>
</dbReference>
<dbReference type="Proteomes" id="UP000009134">
    <property type="component" value="Chromosome"/>
</dbReference>
<proteinExistence type="predicted"/>
<dbReference type="Pfam" id="PF03992">
    <property type="entry name" value="ABM"/>
    <property type="match status" value="1"/>
</dbReference>
<dbReference type="EMBL" id="CP000248">
    <property type="protein sequence ID" value="ABD25864.1"/>
    <property type="molecule type" value="Genomic_DNA"/>
</dbReference>
<name>Q2G8F9_NOVAD</name>
<dbReference type="PROSITE" id="PS51725">
    <property type="entry name" value="ABM"/>
    <property type="match status" value="1"/>
</dbReference>
<accession>Q2G8F9</accession>
<dbReference type="KEGG" id="nar:Saro_1420"/>